<name>A0ACB9FVZ7_9ASTR</name>
<keyword evidence="2" id="KW-1185">Reference proteome</keyword>
<dbReference type="EMBL" id="CM042033">
    <property type="protein sequence ID" value="KAI3775388.1"/>
    <property type="molecule type" value="Genomic_DNA"/>
</dbReference>
<comment type="caution">
    <text evidence="1">The sequence shown here is derived from an EMBL/GenBank/DDBJ whole genome shotgun (WGS) entry which is preliminary data.</text>
</comment>
<protein>
    <submittedName>
        <fullName evidence="1">Uncharacterized protein</fullName>
    </submittedName>
</protein>
<reference evidence="2" key="1">
    <citation type="journal article" date="2022" name="Mol. Ecol. Resour.">
        <title>The genomes of chicory, endive, great burdock and yacon provide insights into Asteraceae palaeo-polyploidization history and plant inulin production.</title>
        <authorList>
            <person name="Fan W."/>
            <person name="Wang S."/>
            <person name="Wang H."/>
            <person name="Wang A."/>
            <person name="Jiang F."/>
            <person name="Liu H."/>
            <person name="Zhao H."/>
            <person name="Xu D."/>
            <person name="Zhang Y."/>
        </authorList>
    </citation>
    <scope>NUCLEOTIDE SEQUENCE [LARGE SCALE GENOMIC DNA]</scope>
    <source>
        <strain evidence="2">cv. Yunnan</strain>
    </source>
</reference>
<evidence type="ECO:0000313" key="1">
    <source>
        <dbReference type="EMBL" id="KAI3775388.1"/>
    </source>
</evidence>
<organism evidence="1 2">
    <name type="scientific">Smallanthus sonchifolius</name>
    <dbReference type="NCBI Taxonomy" id="185202"/>
    <lineage>
        <taxon>Eukaryota</taxon>
        <taxon>Viridiplantae</taxon>
        <taxon>Streptophyta</taxon>
        <taxon>Embryophyta</taxon>
        <taxon>Tracheophyta</taxon>
        <taxon>Spermatophyta</taxon>
        <taxon>Magnoliopsida</taxon>
        <taxon>eudicotyledons</taxon>
        <taxon>Gunneridae</taxon>
        <taxon>Pentapetalae</taxon>
        <taxon>asterids</taxon>
        <taxon>campanulids</taxon>
        <taxon>Asterales</taxon>
        <taxon>Asteraceae</taxon>
        <taxon>Asteroideae</taxon>
        <taxon>Heliantheae alliance</taxon>
        <taxon>Millerieae</taxon>
        <taxon>Smallanthus</taxon>
    </lineage>
</organism>
<reference evidence="1 2" key="2">
    <citation type="journal article" date="2022" name="Mol. Ecol. Resour.">
        <title>The genomes of chicory, endive, great burdock and yacon provide insights into Asteraceae paleo-polyploidization history and plant inulin production.</title>
        <authorList>
            <person name="Fan W."/>
            <person name="Wang S."/>
            <person name="Wang H."/>
            <person name="Wang A."/>
            <person name="Jiang F."/>
            <person name="Liu H."/>
            <person name="Zhao H."/>
            <person name="Xu D."/>
            <person name="Zhang Y."/>
        </authorList>
    </citation>
    <scope>NUCLEOTIDE SEQUENCE [LARGE SCALE GENOMIC DNA]</scope>
    <source>
        <strain evidence="2">cv. Yunnan</strain>
        <tissue evidence="1">Leaves</tissue>
    </source>
</reference>
<accession>A0ACB9FVZ7</accession>
<evidence type="ECO:0000313" key="2">
    <source>
        <dbReference type="Proteomes" id="UP001056120"/>
    </source>
</evidence>
<gene>
    <name evidence="1" type="ORF">L1987_49961</name>
</gene>
<proteinExistence type="predicted"/>
<dbReference type="Proteomes" id="UP001056120">
    <property type="component" value="Linkage Group LG16"/>
</dbReference>
<sequence length="151" mass="16709">MGSVVPQFLLIGFVLFNFLDNVNAGVTSSFIRSEWPSVDIPLDNEVFAVPSGYNAPEQVHITQGDYDGKAVMIIWVTPVEPGSNQNEVVPFKQYLYRYPTPYAASESSSPLWYAVRRASAHIIVLSSYSPFEPVLLFKGIPLPVNEGITLV</sequence>